<gene>
    <name evidence="14" type="ORF">A2Z23_02940</name>
</gene>
<keyword evidence="6" id="KW-1133">Transmembrane helix</keyword>
<dbReference type="Proteomes" id="UP000176628">
    <property type="component" value="Unassembled WGS sequence"/>
</dbReference>
<dbReference type="GO" id="GO:0033320">
    <property type="term" value="P:UDP-D-xylose biosynthetic process"/>
    <property type="evidence" value="ECO:0007669"/>
    <property type="project" value="UniProtKB-UniPathway"/>
</dbReference>
<comment type="cofactor">
    <cofactor evidence="1">
        <name>NAD(+)</name>
        <dbReference type="ChEBI" id="CHEBI:57540"/>
    </cofactor>
</comment>
<keyword evidence="11" id="KW-0456">Lyase</keyword>
<evidence type="ECO:0000256" key="2">
    <source>
        <dbReference type="ARBA" id="ARBA00004323"/>
    </source>
</evidence>
<dbReference type="UniPathway" id="UPA00796">
    <property type="reaction ID" value="UER00771"/>
</dbReference>
<evidence type="ECO:0000313" key="15">
    <source>
        <dbReference type="Proteomes" id="UP000176628"/>
    </source>
</evidence>
<accession>A0A1F5G3V3</accession>
<comment type="subcellular location">
    <subcellularLocation>
        <location evidence="2">Golgi apparatus membrane</location>
        <topology evidence="2">Single-pass type II membrane protein</topology>
    </subcellularLocation>
    <subcellularLocation>
        <location evidence="12">Golgi apparatus</location>
        <location evidence="12">Golgi stack membrane</location>
    </subcellularLocation>
</comment>
<keyword evidence="5" id="KW-0735">Signal-anchor</keyword>
<dbReference type="Gene3D" id="3.40.50.720">
    <property type="entry name" value="NAD(P)-binding Rossmann-like Domain"/>
    <property type="match status" value="1"/>
</dbReference>
<dbReference type="PANTHER" id="PTHR43078">
    <property type="entry name" value="UDP-GLUCURONIC ACID DECARBOXYLASE-RELATED"/>
    <property type="match status" value="1"/>
</dbReference>
<dbReference type="GO" id="GO:0070403">
    <property type="term" value="F:NAD+ binding"/>
    <property type="evidence" value="ECO:0007669"/>
    <property type="project" value="InterPro"/>
</dbReference>
<evidence type="ECO:0000256" key="9">
    <source>
        <dbReference type="ARBA" id="ARBA00023136"/>
    </source>
</evidence>
<organism evidence="14 15">
    <name type="scientific">Candidatus Curtissbacteria bacterium RBG_16_39_7</name>
    <dbReference type="NCBI Taxonomy" id="1797707"/>
    <lineage>
        <taxon>Bacteria</taxon>
        <taxon>Candidatus Curtissiibacteriota</taxon>
    </lineage>
</organism>
<evidence type="ECO:0000256" key="10">
    <source>
        <dbReference type="ARBA" id="ARBA00023180"/>
    </source>
</evidence>
<reference evidence="14 15" key="1">
    <citation type="journal article" date="2016" name="Nat. Commun.">
        <title>Thousands of microbial genomes shed light on interconnected biogeochemical processes in an aquifer system.</title>
        <authorList>
            <person name="Anantharaman K."/>
            <person name="Brown C.T."/>
            <person name="Hug L.A."/>
            <person name="Sharon I."/>
            <person name="Castelle C.J."/>
            <person name="Probst A.J."/>
            <person name="Thomas B.C."/>
            <person name="Singh A."/>
            <person name="Wilkins M.J."/>
            <person name="Karaoz U."/>
            <person name="Brodie E.L."/>
            <person name="Williams K.H."/>
            <person name="Hubbard S.S."/>
            <person name="Banfield J.F."/>
        </authorList>
    </citation>
    <scope>NUCLEOTIDE SEQUENCE [LARGE SCALE GENOMIC DNA]</scope>
</reference>
<dbReference type="AlphaFoldDB" id="A0A1F5G3V3"/>
<keyword evidence="4" id="KW-0210">Decarboxylase</keyword>
<dbReference type="Pfam" id="PF01370">
    <property type="entry name" value="Epimerase"/>
    <property type="match status" value="1"/>
</dbReference>
<dbReference type="GO" id="GO:0005737">
    <property type="term" value="C:cytoplasm"/>
    <property type="evidence" value="ECO:0007669"/>
    <property type="project" value="TreeGrafter"/>
</dbReference>
<keyword evidence="10" id="KW-0325">Glycoprotein</keyword>
<evidence type="ECO:0000256" key="7">
    <source>
        <dbReference type="ARBA" id="ARBA00023027"/>
    </source>
</evidence>
<dbReference type="InterPro" id="IPR044516">
    <property type="entry name" value="UXS-like"/>
</dbReference>
<evidence type="ECO:0000256" key="12">
    <source>
        <dbReference type="ARBA" id="ARBA00037859"/>
    </source>
</evidence>
<evidence type="ECO:0000256" key="4">
    <source>
        <dbReference type="ARBA" id="ARBA00022793"/>
    </source>
</evidence>
<name>A0A1F5G3V3_9BACT</name>
<dbReference type="InterPro" id="IPR001509">
    <property type="entry name" value="Epimerase_deHydtase"/>
</dbReference>
<proteinExistence type="predicted"/>
<protein>
    <recommendedName>
        <fullName evidence="13">NAD-dependent epimerase/dehydratase domain-containing protein</fullName>
    </recommendedName>
</protein>
<dbReference type="EMBL" id="MFAV01000016">
    <property type="protein sequence ID" value="OGD86527.1"/>
    <property type="molecule type" value="Genomic_DNA"/>
</dbReference>
<evidence type="ECO:0000259" key="13">
    <source>
        <dbReference type="Pfam" id="PF01370"/>
    </source>
</evidence>
<keyword evidence="3" id="KW-0812">Transmembrane</keyword>
<dbReference type="GO" id="GO:0048040">
    <property type="term" value="F:UDP-glucuronate decarboxylase activity"/>
    <property type="evidence" value="ECO:0007669"/>
    <property type="project" value="TreeGrafter"/>
</dbReference>
<evidence type="ECO:0000256" key="3">
    <source>
        <dbReference type="ARBA" id="ARBA00022692"/>
    </source>
</evidence>
<dbReference type="GO" id="GO:0042732">
    <property type="term" value="P:D-xylose metabolic process"/>
    <property type="evidence" value="ECO:0007669"/>
    <property type="project" value="InterPro"/>
</dbReference>
<dbReference type="PANTHER" id="PTHR43078:SF6">
    <property type="entry name" value="UDP-GLUCURONIC ACID DECARBOXYLASE 1"/>
    <property type="match status" value="1"/>
</dbReference>
<evidence type="ECO:0000256" key="8">
    <source>
        <dbReference type="ARBA" id="ARBA00023034"/>
    </source>
</evidence>
<evidence type="ECO:0000256" key="5">
    <source>
        <dbReference type="ARBA" id="ARBA00022968"/>
    </source>
</evidence>
<evidence type="ECO:0000256" key="11">
    <source>
        <dbReference type="ARBA" id="ARBA00023239"/>
    </source>
</evidence>
<feature type="domain" description="NAD-dependent epimerase/dehydratase" evidence="13">
    <location>
        <begin position="3"/>
        <end position="244"/>
    </location>
</feature>
<comment type="caution">
    <text evidence="14">The sequence shown here is derived from an EMBL/GenBank/DDBJ whole genome shotgun (WGS) entry which is preliminary data.</text>
</comment>
<dbReference type="SUPFAM" id="SSF51735">
    <property type="entry name" value="NAD(P)-binding Rossmann-fold domains"/>
    <property type="match status" value="1"/>
</dbReference>
<keyword evidence="8" id="KW-0333">Golgi apparatus</keyword>
<evidence type="ECO:0000256" key="6">
    <source>
        <dbReference type="ARBA" id="ARBA00022989"/>
    </source>
</evidence>
<evidence type="ECO:0000256" key="1">
    <source>
        <dbReference type="ARBA" id="ARBA00001911"/>
    </source>
</evidence>
<sequence length="311" mass="34545">MRILVTGGAGFIGSNLCQRLLADGHEVIAVDNLITSSKKNILPLTSHPKFKFINHDITKPFPKILSSKFSILNSIYHLACPTGVPNLGPLAEEMLLTCALGMRNILELARSTGAKVLFTSSSEVYGDPQVFPQTEEYTGNVDPIGHRSPYEEGKRFAESLIVMYVKKHKVNAKIVRVFNTYGPGMLLEESRVIPRFLGQALAGELLTIHGKGQQKRTFCYVDDLVDGLILVMEKGKIGEVHNLGSDKPIAIRDLAQMILEVTNSKSKIKFVERPAHDHQSRHPALTKVKKLGWRPKTSLKTGLKKTLLHYQ</sequence>
<evidence type="ECO:0000313" key="14">
    <source>
        <dbReference type="EMBL" id="OGD86527.1"/>
    </source>
</evidence>
<dbReference type="FunFam" id="3.40.50.720:FF:000065">
    <property type="entry name" value="UDP-glucuronic acid decarboxylase 1"/>
    <property type="match status" value="1"/>
</dbReference>
<dbReference type="InterPro" id="IPR036291">
    <property type="entry name" value="NAD(P)-bd_dom_sf"/>
</dbReference>
<keyword evidence="7" id="KW-0520">NAD</keyword>
<keyword evidence="9" id="KW-0472">Membrane</keyword>